<proteinExistence type="predicted"/>
<organism evidence="1 2">
    <name type="scientific">Naganishia friedmannii</name>
    <dbReference type="NCBI Taxonomy" id="89922"/>
    <lineage>
        <taxon>Eukaryota</taxon>
        <taxon>Fungi</taxon>
        <taxon>Dikarya</taxon>
        <taxon>Basidiomycota</taxon>
        <taxon>Agaricomycotina</taxon>
        <taxon>Tremellomycetes</taxon>
        <taxon>Filobasidiales</taxon>
        <taxon>Filobasidiaceae</taxon>
        <taxon>Naganishia</taxon>
    </lineage>
</organism>
<protein>
    <submittedName>
        <fullName evidence="1">Uncharacterized protein</fullName>
    </submittedName>
</protein>
<dbReference type="EMBL" id="JASBWT010000006">
    <property type="protein sequence ID" value="KAJ9103809.1"/>
    <property type="molecule type" value="Genomic_DNA"/>
</dbReference>
<comment type="caution">
    <text evidence="1">The sequence shown here is derived from an EMBL/GenBank/DDBJ whole genome shotgun (WGS) entry which is preliminary data.</text>
</comment>
<accession>A0ACC2VWH9</accession>
<dbReference type="Proteomes" id="UP001227268">
    <property type="component" value="Unassembled WGS sequence"/>
</dbReference>
<gene>
    <name evidence="1" type="ORF">QFC21_002271</name>
</gene>
<reference evidence="1" key="1">
    <citation type="submission" date="2023-04" db="EMBL/GenBank/DDBJ databases">
        <title>Draft Genome sequencing of Naganishia species isolated from polar environments using Oxford Nanopore Technology.</title>
        <authorList>
            <person name="Leo P."/>
            <person name="Venkateswaran K."/>
        </authorList>
    </citation>
    <scope>NUCLEOTIDE SEQUENCE</scope>
    <source>
        <strain evidence="1">MNA-CCFEE 5423</strain>
    </source>
</reference>
<keyword evidence="2" id="KW-1185">Reference proteome</keyword>
<evidence type="ECO:0000313" key="2">
    <source>
        <dbReference type="Proteomes" id="UP001227268"/>
    </source>
</evidence>
<name>A0ACC2VWH9_9TREE</name>
<sequence length="584" mass="63038">MFRSPVVRRAVASSSVSAPPSKTTFTHAKHLLRVPQASSSVASLSTTTSLSSSNPDGPAYKEPTPPQLPPRRRPQFAAAGFGLGGSHNNHPPPPSTTTTAVPRKRLDSVPVAAVLPPGQTIEEHVDGLQEEFNAAAQQQSSSNDAEACYVPPPTTLHYYHPHPLPLSYSPHPLPQFSIAYETWGTLNPDGSNAILLHTGLSASSHVASGGNGVARETGGKKGWWEDFVGPGKSVDTDKFFVVCTNVVGGCFGSTGPSSQWPHGEEGERWATRFPMVGLFDMVRAQLSLLDHLGINKLYASIGASMGGMQSLALAYLEPERVGRVASISASGRSGLGGVGMRFAQRSVLMADPNWNRGFYYDGVPPHAGMKLARQIATITYRSGPEWETRFGRSMLSESTDPSTGRKKIGVPSLAPDFLIETYLDHQGERFCLTYDANSMIYLSKAMDLFDMTEEALVGLADKFQESYPDEERPFPYPSQDATTSGQTQNQDRAGKKSTFIPTSKSPHLASLSRGLSRLRQIPALILGVQSDVLFPVEQQRELADALKLAGNEQVTYYELGGVWGHDTFLLDVQGVGGAIRGFLH</sequence>
<evidence type="ECO:0000313" key="1">
    <source>
        <dbReference type="EMBL" id="KAJ9103809.1"/>
    </source>
</evidence>